<sequence>MKVITGRSFLLRRNSWASTCAALVNGEGIGGCIVRCTKRFKAPGDDEDASYSSNNTTANNRPKQGGHQYANRKAPASSRRRRRHNCQFYRDDSHCSWAHCACATHPPVKFTLYARRQQYCASCRANNQPLHPYQLTTRPAAQHIRLTAYIALAVNSQRPLVLRSRTLRQRPVVASVRNRFSRRHNLAPCKRHRKRLNHCATVPPSAIRRRSSSALSSVTSSCRFDRTTFRRPTTIHSNDGLHHGLCLFQR</sequence>
<dbReference type="AlphaFoldDB" id="A0A182SAF8"/>
<evidence type="ECO:0000313" key="2">
    <source>
        <dbReference type="EnsemblMetazoa" id="AMAM002872-PA"/>
    </source>
</evidence>
<feature type="compositionally biased region" description="Low complexity" evidence="1">
    <location>
        <begin position="50"/>
        <end position="60"/>
    </location>
</feature>
<proteinExistence type="predicted"/>
<feature type="region of interest" description="Disordered" evidence="1">
    <location>
        <begin position="45"/>
        <end position="82"/>
    </location>
</feature>
<evidence type="ECO:0000313" key="3">
    <source>
        <dbReference type="Proteomes" id="UP000075901"/>
    </source>
</evidence>
<name>A0A182SAF8_9DIPT</name>
<reference evidence="2" key="2">
    <citation type="submission" date="2020-05" db="UniProtKB">
        <authorList>
            <consortium name="EnsemblMetazoa"/>
        </authorList>
    </citation>
    <scope>IDENTIFICATION</scope>
    <source>
        <strain evidence="2">maculatus3</strain>
    </source>
</reference>
<dbReference type="VEuPathDB" id="VectorBase:AMAM002872"/>
<dbReference type="Proteomes" id="UP000075901">
    <property type="component" value="Unassembled WGS sequence"/>
</dbReference>
<protein>
    <submittedName>
        <fullName evidence="2">Uncharacterized protein</fullName>
    </submittedName>
</protein>
<organism evidence="2 3">
    <name type="scientific">Anopheles maculatus</name>
    <dbReference type="NCBI Taxonomy" id="74869"/>
    <lineage>
        <taxon>Eukaryota</taxon>
        <taxon>Metazoa</taxon>
        <taxon>Ecdysozoa</taxon>
        <taxon>Arthropoda</taxon>
        <taxon>Hexapoda</taxon>
        <taxon>Insecta</taxon>
        <taxon>Pterygota</taxon>
        <taxon>Neoptera</taxon>
        <taxon>Endopterygota</taxon>
        <taxon>Diptera</taxon>
        <taxon>Nematocera</taxon>
        <taxon>Culicoidea</taxon>
        <taxon>Culicidae</taxon>
        <taxon>Anophelinae</taxon>
        <taxon>Anopheles</taxon>
        <taxon>Anopheles maculatus group</taxon>
    </lineage>
</organism>
<dbReference type="EnsemblMetazoa" id="AMAM002872-RA">
    <property type="protein sequence ID" value="AMAM002872-PA"/>
    <property type="gene ID" value="AMAM002872"/>
</dbReference>
<reference evidence="3" key="1">
    <citation type="submission" date="2013-09" db="EMBL/GenBank/DDBJ databases">
        <title>The Genome Sequence of Anopheles maculatus species B.</title>
        <authorList>
            <consortium name="The Broad Institute Genomics Platform"/>
            <person name="Neafsey D.E."/>
            <person name="Besansky N."/>
            <person name="Howell P."/>
            <person name="Walton C."/>
            <person name="Young S.K."/>
            <person name="Zeng Q."/>
            <person name="Gargeya S."/>
            <person name="Fitzgerald M."/>
            <person name="Haas B."/>
            <person name="Abouelleil A."/>
            <person name="Allen A.W."/>
            <person name="Alvarado L."/>
            <person name="Arachchi H.M."/>
            <person name="Berlin A.M."/>
            <person name="Chapman S.B."/>
            <person name="Gainer-Dewar J."/>
            <person name="Goldberg J."/>
            <person name="Griggs A."/>
            <person name="Gujja S."/>
            <person name="Hansen M."/>
            <person name="Howarth C."/>
            <person name="Imamovic A."/>
            <person name="Ireland A."/>
            <person name="Larimer J."/>
            <person name="McCowan C."/>
            <person name="Murphy C."/>
            <person name="Pearson M."/>
            <person name="Poon T.W."/>
            <person name="Priest M."/>
            <person name="Roberts A."/>
            <person name="Saif S."/>
            <person name="Shea T."/>
            <person name="Sisk P."/>
            <person name="Sykes S."/>
            <person name="Wortman J."/>
            <person name="Nusbaum C."/>
            <person name="Birren B."/>
        </authorList>
    </citation>
    <scope>NUCLEOTIDE SEQUENCE [LARGE SCALE GENOMIC DNA]</scope>
    <source>
        <strain evidence="3">maculatus3</strain>
    </source>
</reference>
<keyword evidence="3" id="KW-1185">Reference proteome</keyword>
<evidence type="ECO:0000256" key="1">
    <source>
        <dbReference type="SAM" id="MobiDB-lite"/>
    </source>
</evidence>
<accession>A0A182SAF8</accession>